<accession>A0ACC1YQQ5</accession>
<protein>
    <submittedName>
        <fullName evidence="1">Disease resistance protein</fullName>
    </submittedName>
</protein>
<sequence>MPVGEIFLSAFLKVLFDRLASRDLLNFATREGLSSKLKNWEKTLLMIQAVLSDAEEKQLTDMAVKIWLDDLRDLAYDVEDILDEFATEALGHKLMADHHDTSSTTSRVGKLIPACFASLSPSFVKFKVSVRLKMNGINRRMEELCKRRIDLELENIAGGSSTTAWQRPPTTCLLTEPAVYGRDEDKAKILQLISINEESNDANFHAVCIVGMAGVGKTTLARLVYNDKAVEDFKFDVKAWVCVSDDFDILRISKTILESITSSPCDLKDLNQVQVQLNKMLSGRKFLVVLDDVWSKSYDLWETLKSPFMAGVPGSMILVTTRSADVALTIEPGGYYDLKLLSDDGCWSVFLKHAFGSRDIGAHRNLKSIHLKVVEKCKGLPLAARTLGGLLRSKRIQEWEHILDSKIWNLSDESEILPVLKLSYHHLPSHLKRCFAYCAILPKAYEFQEKELVFLWMAEGLLQQSNGNKQPEDLGCQYFRDLLSRSIFQPANDNGSKFTMHDLINDLAQWVSGETCFRLEDQSEANKRPKRFQRIRYSSYTCDDCDGKNKLEVFGEVKCLRTFLPVLMHDDSYTRYISQMVLINLLPKFKKLRALSLRNYYITELPSSIGGLRHLRYLNLSDTAIKSLPESTNSLFNLQILILRGCIHLTKLPSNMGNLTKLRHLDITGVKLIEQMPLRMEQLKYLKTLSNFIVGKGTGSSLKDLKKLASLCGGLCISRLENVADPEDRSEAILSDKRDLDELMLEWGSHFDDSRDAAVEKNVLDMLQPPRNLKKLAIKCYGGARFSSWLEDSSFSNMVLLRLEGCENCTSLPSLGLLSSLKDLIIKYMRGLKSIRYEIYGEHNSKPFQSLESLCFEGMQEWEYWDPIKEDDDHVGRFPQLRNLSILKCPKLSGKLPDHLPSLEKLVIDKCGKLVISVSSFPRLCKLEVHGCKRMICRNEIDLSTLKSMTLSDVPNFTNWLVQRFQQVERLKIVDCEELMHLWQNEICLEKPPKGLHSLTSIRDLSIESCSSLVFFPEVCSLPILKKLKIRFCSALFSLPEGMDYYNTCLEHLRIEGCHSLTFIARSQLSSSLKKLEIYNCKQLQCIMDDREYSWSSSSSSVIDTSTPEKSAKCQLPTTLKHLHIQNCPELITLSAKEQLPQALEYFCIDSCSKLELIAERFHNNSSLGQIVFYNCASLKSIPEGLHNLTRLQRILISGCPNIIFFPEGGLPNTNLSVSIQKCEKLKTLPNCLHSLSSLQQLTLRQCPSIISFPQEGLPTNLTSLKLEDVNVYKPLIEWGLHKLTSLRYLKITDPNALCFPPQEEMKMILPASLTHLIIDKFPKLKCLSSKGFQNLTCLERLTINDCPNLSSFPEVGLPSSLLQLDIYDCPVLKKHCKRDKGREWSKIAHVPCVKIDDRFIYDPEEEE</sequence>
<organism evidence="1 2">
    <name type="scientific">Melia azedarach</name>
    <name type="common">Chinaberry tree</name>
    <dbReference type="NCBI Taxonomy" id="155640"/>
    <lineage>
        <taxon>Eukaryota</taxon>
        <taxon>Viridiplantae</taxon>
        <taxon>Streptophyta</taxon>
        <taxon>Embryophyta</taxon>
        <taxon>Tracheophyta</taxon>
        <taxon>Spermatophyta</taxon>
        <taxon>Magnoliopsida</taxon>
        <taxon>eudicotyledons</taxon>
        <taxon>Gunneridae</taxon>
        <taxon>Pentapetalae</taxon>
        <taxon>rosids</taxon>
        <taxon>malvids</taxon>
        <taxon>Sapindales</taxon>
        <taxon>Meliaceae</taxon>
        <taxon>Melia</taxon>
    </lineage>
</organism>
<evidence type="ECO:0000313" key="1">
    <source>
        <dbReference type="EMBL" id="KAJ4725363.1"/>
    </source>
</evidence>
<reference evidence="1 2" key="1">
    <citation type="journal article" date="2023" name="Science">
        <title>Complex scaffold remodeling in plant triterpene biosynthesis.</title>
        <authorList>
            <person name="De La Pena R."/>
            <person name="Hodgson H."/>
            <person name="Liu J.C."/>
            <person name="Stephenson M.J."/>
            <person name="Martin A.C."/>
            <person name="Owen C."/>
            <person name="Harkess A."/>
            <person name="Leebens-Mack J."/>
            <person name="Jimenez L.E."/>
            <person name="Osbourn A."/>
            <person name="Sattely E.S."/>
        </authorList>
    </citation>
    <scope>NUCLEOTIDE SEQUENCE [LARGE SCALE GENOMIC DNA]</scope>
    <source>
        <strain evidence="2">cv. JPN11</strain>
        <tissue evidence="1">Leaf</tissue>
    </source>
</reference>
<name>A0ACC1YQQ5_MELAZ</name>
<gene>
    <name evidence="1" type="ORF">OWV82_004243</name>
</gene>
<comment type="caution">
    <text evidence="1">The sequence shown here is derived from an EMBL/GenBank/DDBJ whole genome shotgun (WGS) entry which is preliminary data.</text>
</comment>
<keyword evidence="2" id="KW-1185">Reference proteome</keyword>
<proteinExistence type="predicted"/>
<evidence type="ECO:0000313" key="2">
    <source>
        <dbReference type="Proteomes" id="UP001164539"/>
    </source>
</evidence>
<dbReference type="EMBL" id="CM051395">
    <property type="protein sequence ID" value="KAJ4725363.1"/>
    <property type="molecule type" value="Genomic_DNA"/>
</dbReference>
<dbReference type="Proteomes" id="UP001164539">
    <property type="component" value="Chromosome 2"/>
</dbReference>